<dbReference type="AlphaFoldDB" id="A0A3R7B533"/>
<evidence type="ECO:0000313" key="12">
    <source>
        <dbReference type="Proteomes" id="UP000285712"/>
    </source>
</evidence>
<dbReference type="GO" id="GO:0005819">
    <property type="term" value="C:spindle"/>
    <property type="evidence" value="ECO:0007669"/>
    <property type="project" value="UniProtKB-SubCell"/>
</dbReference>
<dbReference type="InterPro" id="IPR006594">
    <property type="entry name" value="LisH"/>
</dbReference>
<dbReference type="EMBL" id="QUTH01003550">
    <property type="protein sequence ID" value="RHZ18673.1"/>
    <property type="molecule type" value="Genomic_DNA"/>
</dbReference>
<dbReference type="SUPFAM" id="SSF51905">
    <property type="entry name" value="FAD/NAD(P)-binding domain"/>
    <property type="match status" value="1"/>
</dbReference>
<keyword evidence="5" id="KW-0067">ATP-binding</keyword>
<dbReference type="InterPro" id="IPR003959">
    <property type="entry name" value="ATPase_AAA_core"/>
</dbReference>
<dbReference type="Proteomes" id="UP000285430">
    <property type="component" value="Unassembled WGS sequence"/>
</dbReference>
<dbReference type="Gene3D" id="3.40.50.300">
    <property type="entry name" value="P-loop containing nucleotide triphosphate hydrolases"/>
    <property type="match status" value="1"/>
</dbReference>
<comment type="subcellular location">
    <subcellularLocation>
        <location evidence="1">Cytoplasm</location>
        <location evidence="1">Cytoskeleton</location>
        <location evidence="1">Spindle</location>
    </subcellularLocation>
</comment>
<evidence type="ECO:0000313" key="9">
    <source>
        <dbReference type="EMBL" id="RHY93005.1"/>
    </source>
</evidence>
<dbReference type="PANTHER" id="PTHR23074:SF78">
    <property type="entry name" value="KATANIN P60 ATPASE-CONTAINING SUBUNIT A-LIKE 2"/>
    <property type="match status" value="1"/>
</dbReference>
<keyword evidence="3" id="KW-0493">Microtubule</keyword>
<dbReference type="SUPFAM" id="SSF52540">
    <property type="entry name" value="P-loop containing nucleoside triphosphate hydrolases"/>
    <property type="match status" value="1"/>
</dbReference>
<evidence type="ECO:0000259" key="8">
    <source>
        <dbReference type="SMART" id="SM00382"/>
    </source>
</evidence>
<dbReference type="Gene3D" id="3.30.9.10">
    <property type="entry name" value="D-Amino Acid Oxidase, subunit A, domain 2"/>
    <property type="match status" value="1"/>
</dbReference>
<evidence type="ECO:0000313" key="10">
    <source>
        <dbReference type="EMBL" id="RHZ18673.1"/>
    </source>
</evidence>
<gene>
    <name evidence="9" type="ORF">DYB35_001440</name>
    <name evidence="10" type="ORF">DYB37_002178</name>
</gene>
<dbReference type="Pfam" id="PF00004">
    <property type="entry name" value="AAA"/>
    <property type="match status" value="1"/>
</dbReference>
<keyword evidence="2" id="KW-0963">Cytoplasm</keyword>
<dbReference type="InterPro" id="IPR050304">
    <property type="entry name" value="MT-severing_AAA_ATPase"/>
</dbReference>
<feature type="domain" description="AAA+ ATPase" evidence="8">
    <location>
        <begin position="574"/>
        <end position="708"/>
    </location>
</feature>
<dbReference type="InterPro" id="IPR006076">
    <property type="entry name" value="FAD-dep_OxRdtase"/>
</dbReference>
<dbReference type="PANTHER" id="PTHR23074">
    <property type="entry name" value="AAA DOMAIN-CONTAINING"/>
    <property type="match status" value="1"/>
</dbReference>
<dbReference type="InterPro" id="IPR036188">
    <property type="entry name" value="FAD/NAD-bd_sf"/>
</dbReference>
<name>A0A3R7B533_APHAT</name>
<dbReference type="Gene3D" id="3.50.50.60">
    <property type="entry name" value="FAD/NAD(P)-binding domain"/>
    <property type="match status" value="2"/>
</dbReference>
<dbReference type="VEuPathDB" id="FungiDB:H257_00205"/>
<keyword evidence="4" id="KW-0547">Nucleotide-binding</keyword>
<dbReference type="InterPro" id="IPR003593">
    <property type="entry name" value="AAA+_ATPase"/>
</dbReference>
<organism evidence="10 11">
    <name type="scientific">Aphanomyces astaci</name>
    <name type="common">Crayfish plague agent</name>
    <dbReference type="NCBI Taxonomy" id="112090"/>
    <lineage>
        <taxon>Eukaryota</taxon>
        <taxon>Sar</taxon>
        <taxon>Stramenopiles</taxon>
        <taxon>Oomycota</taxon>
        <taxon>Saprolegniomycetes</taxon>
        <taxon>Saprolegniales</taxon>
        <taxon>Verrucalvaceae</taxon>
        <taxon>Aphanomyces</taxon>
    </lineage>
</organism>
<reference evidence="11 12" key="1">
    <citation type="submission" date="2018-08" db="EMBL/GenBank/DDBJ databases">
        <title>Aphanomyces genome sequencing and annotation.</title>
        <authorList>
            <person name="Minardi D."/>
            <person name="Oidtmann B."/>
            <person name="Van Der Giezen M."/>
            <person name="Studholme D.J."/>
        </authorList>
    </citation>
    <scope>NUCLEOTIDE SEQUENCE [LARGE SCALE GENOMIC DNA]</scope>
    <source>
        <strain evidence="10 11">Da</strain>
        <strain evidence="9 12">Sv</strain>
    </source>
</reference>
<dbReference type="FunFam" id="3.40.50.300:FF:000159">
    <property type="entry name" value="Katanin p60 ATPase-containing subunit A1"/>
    <property type="match status" value="1"/>
</dbReference>
<dbReference type="InterPro" id="IPR027417">
    <property type="entry name" value="P-loop_NTPase"/>
</dbReference>
<dbReference type="VEuPathDB" id="FungiDB:H257_00204"/>
<evidence type="ECO:0000256" key="2">
    <source>
        <dbReference type="ARBA" id="ARBA00022490"/>
    </source>
</evidence>
<sequence length="740" mass="80360">MHIVVCGGGVIGCTLAYYLVHSPDFNEGDKVTVVEEVGIAAAASGKAGGFLASDWCQGEDVDALCQLSFLLHEELAASLDGKKLYNYRRVDTISCLVSNKSAGDGDNDDVPSWVHAKVTRSHSIGTTATNAQLHPRKFTDTMMRMATQSGHAHLVRGSVQGLVHADAGQTTTCGVRLTDGSTIAADAVVLAMGPWTLQALTKWATYPAIAPADVYKIHSVVVQSHNTFGPVVVFGEINSRNPRDVEIVPRPDGTVYACGPRVTEPLPPSAAQVHPSPEGIAQVLADLGVFTQTAFDESQVIAKQACYLPATKDNIPVIGRVHDGLFVATGHNCWGVLNAPGTAVAMSELLLTGAATSLDLDPFSPTRHITTTVEKGLIDRKRNVLVLALHYCVENGYLQTAEKLQQEAGVALSKFEVVDNIDLLRIVQEFEDFYELKFGKKPKLVRRTNGDEEKAKGTPFRNQLTSLHLVVLILFTASQFNDKKAAMEKRTKRNSYTSAHMPSEARVENNAALKAVQTCLGSNNVTTSSTEIFQKNPNVHWDDVVGLTDAKRLLKEAVVMPSKYPQLFKGLLSPWCGILLYGPPGNGKTMLAKAVATECKTTFFNISGSSIVSKYRGDSEKLVRMLFELARYHAPSTIFLDEIDSIMGQRGGGDSSSGGEHEASRRMKTELLIQVEVVFVLAASNLPWELDAAMLRRLEKRVLVGLPSPEARHHMFAELLAPYIDANFDFAGSVLKTEVF</sequence>
<proteinExistence type="predicted"/>
<protein>
    <recommendedName>
        <fullName evidence="8">AAA+ ATPase domain-containing protein</fullName>
    </recommendedName>
</protein>
<evidence type="ECO:0000256" key="1">
    <source>
        <dbReference type="ARBA" id="ARBA00004186"/>
    </source>
</evidence>
<accession>A0A3R7B533</accession>
<dbReference type="GO" id="GO:0005524">
    <property type="term" value="F:ATP binding"/>
    <property type="evidence" value="ECO:0007669"/>
    <property type="project" value="UniProtKB-KW"/>
</dbReference>
<dbReference type="Pfam" id="PF01266">
    <property type="entry name" value="DAO"/>
    <property type="match status" value="1"/>
</dbReference>
<evidence type="ECO:0000256" key="4">
    <source>
        <dbReference type="ARBA" id="ARBA00022741"/>
    </source>
</evidence>
<dbReference type="GO" id="GO:0016887">
    <property type="term" value="F:ATP hydrolysis activity"/>
    <property type="evidence" value="ECO:0007669"/>
    <property type="project" value="InterPro"/>
</dbReference>
<comment type="caution">
    <text evidence="10">The sequence shown here is derived from an EMBL/GenBank/DDBJ whole genome shotgun (WGS) entry which is preliminary data.</text>
</comment>
<dbReference type="EMBL" id="QUTG01003135">
    <property type="protein sequence ID" value="RHY93005.1"/>
    <property type="molecule type" value="Genomic_DNA"/>
</dbReference>
<dbReference type="PROSITE" id="PS50896">
    <property type="entry name" value="LISH"/>
    <property type="match status" value="1"/>
</dbReference>
<keyword evidence="7" id="KW-0413">Isomerase</keyword>
<evidence type="ECO:0000256" key="6">
    <source>
        <dbReference type="ARBA" id="ARBA00023212"/>
    </source>
</evidence>
<keyword evidence="6" id="KW-0206">Cytoskeleton</keyword>
<dbReference type="Proteomes" id="UP000285712">
    <property type="component" value="Unassembled WGS sequence"/>
</dbReference>
<dbReference type="GO" id="GO:0016853">
    <property type="term" value="F:isomerase activity"/>
    <property type="evidence" value="ECO:0007669"/>
    <property type="project" value="UniProtKB-KW"/>
</dbReference>
<dbReference type="SMART" id="SM00382">
    <property type="entry name" value="AAA"/>
    <property type="match status" value="1"/>
</dbReference>
<evidence type="ECO:0000256" key="3">
    <source>
        <dbReference type="ARBA" id="ARBA00022701"/>
    </source>
</evidence>
<dbReference type="SMART" id="SM00667">
    <property type="entry name" value="LisH"/>
    <property type="match status" value="1"/>
</dbReference>
<evidence type="ECO:0000256" key="7">
    <source>
        <dbReference type="ARBA" id="ARBA00023235"/>
    </source>
</evidence>
<evidence type="ECO:0000313" key="11">
    <source>
        <dbReference type="Proteomes" id="UP000285430"/>
    </source>
</evidence>
<dbReference type="GO" id="GO:0005874">
    <property type="term" value="C:microtubule"/>
    <property type="evidence" value="ECO:0007669"/>
    <property type="project" value="UniProtKB-KW"/>
</dbReference>
<evidence type="ECO:0000256" key="5">
    <source>
        <dbReference type="ARBA" id="ARBA00022840"/>
    </source>
</evidence>